<dbReference type="RefSeq" id="WP_124927349.1">
    <property type="nucleotide sequence ID" value="NZ_BMOH01000004.1"/>
</dbReference>
<sequence>MRYISNALTLFLVLFTLINSAFADAQLNLTEQEQSWLSQNKRSVVVGVAIIPPYLSNPDKKSGAEGLSLDYLKLIEDNLDTTFQYKIFDNYGAMIRAAKQREIDLVFAISKNFERSEYLDFTPVYSHLANKIFTRKGHFDKAEMTDFVGKRFAVPRGTALVSYISGHYPGIELVQVKSLRDAFSLLAAGDVDGVGSYASAGYFYTRLEGIENVSIVGSVGYDYHISFGSRNDWPLLGQVLNKALAKITSEQRKQIEERWVQPEDSQRVDLKTVVQLSIYIGFALLLAGFLVVLLWNRSLKREMAIRLEAQKEVRFLAYHDELTSVYNRLFFVESLAEFTRLPSNEAKTSSIILLGLDNFSLINDFHGHKMGDQILQRVSLRLPSRLSNGAVLARTGGDEFAILLRHSSNRIELGHLADLLITEIKRPIVYGNQSVAITATAGISVQTEVLDDPMRLMEQADIALHEAKRKNIGGYLFYAHEMSETLLENKQLAEALIAALNSDQFYLNYQPQVSLSSRKVIGFEALARWNHPVKGNIPPDQFIALAEREGIIVTLGDRVLQLACDQAVKWLSEGIEFDRIAVNVSVKQFVETDFVSKVMNALSLSGLPANKLELEITESLFLGDKKVALETMDKLTSQGVRFSIDDFGTGFSSLLYLKELPVAKLKLDQGFIRGITTDHSSLQIVKASLQMGQALNMAVIAEGVETLEEQRLLVQLNCGEAQGYLFSRPVAGDKVNADLMEAIAEHMTPVT</sequence>
<dbReference type="SMART" id="SM00267">
    <property type="entry name" value="GGDEF"/>
    <property type="match status" value="1"/>
</dbReference>
<dbReference type="InterPro" id="IPR000160">
    <property type="entry name" value="GGDEF_dom"/>
</dbReference>
<dbReference type="Gene3D" id="3.20.20.450">
    <property type="entry name" value="EAL domain"/>
    <property type="match status" value="1"/>
</dbReference>
<dbReference type="InterPro" id="IPR035919">
    <property type="entry name" value="EAL_sf"/>
</dbReference>
<evidence type="ECO:0000259" key="4">
    <source>
        <dbReference type="PROSITE" id="PS50887"/>
    </source>
</evidence>
<feature type="signal peptide" evidence="2">
    <location>
        <begin position="1"/>
        <end position="23"/>
    </location>
</feature>
<keyword evidence="1" id="KW-0812">Transmembrane</keyword>
<dbReference type="SUPFAM" id="SSF53850">
    <property type="entry name" value="Periplasmic binding protein-like II"/>
    <property type="match status" value="1"/>
</dbReference>
<dbReference type="NCBIfam" id="TIGR00254">
    <property type="entry name" value="GGDEF"/>
    <property type="match status" value="1"/>
</dbReference>
<dbReference type="InterPro" id="IPR001633">
    <property type="entry name" value="EAL_dom"/>
</dbReference>
<dbReference type="AlphaFoldDB" id="A0A3P1SKJ6"/>
<proteinExistence type="predicted"/>
<dbReference type="PROSITE" id="PS50883">
    <property type="entry name" value="EAL"/>
    <property type="match status" value="1"/>
</dbReference>
<dbReference type="InterPro" id="IPR052155">
    <property type="entry name" value="Biofilm_reg_signaling"/>
</dbReference>
<evidence type="ECO:0000313" key="6">
    <source>
        <dbReference type="Proteomes" id="UP000267535"/>
    </source>
</evidence>
<dbReference type="CDD" id="cd01007">
    <property type="entry name" value="PBP2_BvgS_HisK_like"/>
    <property type="match status" value="1"/>
</dbReference>
<dbReference type="Pfam" id="PF00990">
    <property type="entry name" value="GGDEF"/>
    <property type="match status" value="1"/>
</dbReference>
<name>A0A3P1SKJ6_9GAMM</name>
<keyword evidence="2" id="KW-0732">Signal</keyword>
<organism evidence="5 6">
    <name type="scientific">Amphritea balenae</name>
    <dbReference type="NCBI Taxonomy" id="452629"/>
    <lineage>
        <taxon>Bacteria</taxon>
        <taxon>Pseudomonadati</taxon>
        <taxon>Pseudomonadota</taxon>
        <taxon>Gammaproteobacteria</taxon>
        <taxon>Oceanospirillales</taxon>
        <taxon>Oceanospirillaceae</taxon>
        <taxon>Amphritea</taxon>
    </lineage>
</organism>
<evidence type="ECO:0000313" key="5">
    <source>
        <dbReference type="EMBL" id="RRC97510.1"/>
    </source>
</evidence>
<gene>
    <name evidence="5" type="ORF">EHS89_16880</name>
</gene>
<feature type="transmembrane region" description="Helical" evidence="1">
    <location>
        <begin position="276"/>
        <end position="296"/>
    </location>
</feature>
<dbReference type="Gene3D" id="3.40.190.10">
    <property type="entry name" value="Periplasmic binding protein-like II"/>
    <property type="match status" value="2"/>
</dbReference>
<reference evidence="5 6" key="1">
    <citation type="submission" date="2018-11" db="EMBL/GenBank/DDBJ databases">
        <title>The draft genome sequence of Amphritea balenae JAMM 1525T.</title>
        <authorList>
            <person name="Fang Z."/>
            <person name="Zhang Y."/>
            <person name="Han X."/>
        </authorList>
    </citation>
    <scope>NUCLEOTIDE SEQUENCE [LARGE SCALE GENOMIC DNA]</scope>
    <source>
        <strain evidence="5 6">JAMM 1525</strain>
    </source>
</reference>
<dbReference type="InterPro" id="IPR001638">
    <property type="entry name" value="Solute-binding_3/MltF_N"/>
</dbReference>
<dbReference type="SMART" id="SM00062">
    <property type="entry name" value="PBPb"/>
    <property type="match status" value="1"/>
</dbReference>
<dbReference type="CDD" id="cd01949">
    <property type="entry name" value="GGDEF"/>
    <property type="match status" value="1"/>
</dbReference>
<keyword evidence="1" id="KW-0472">Membrane</keyword>
<dbReference type="InterPro" id="IPR043128">
    <property type="entry name" value="Rev_trsase/Diguanyl_cyclase"/>
</dbReference>
<keyword evidence="1" id="KW-1133">Transmembrane helix</keyword>
<dbReference type="InterPro" id="IPR029787">
    <property type="entry name" value="Nucleotide_cyclase"/>
</dbReference>
<comment type="caution">
    <text evidence="5">The sequence shown here is derived from an EMBL/GenBank/DDBJ whole genome shotgun (WGS) entry which is preliminary data.</text>
</comment>
<dbReference type="PANTHER" id="PTHR44757:SF2">
    <property type="entry name" value="BIOFILM ARCHITECTURE MAINTENANCE PROTEIN MBAA"/>
    <property type="match status" value="1"/>
</dbReference>
<dbReference type="OrthoDB" id="8416215at2"/>
<dbReference type="SUPFAM" id="SSF141868">
    <property type="entry name" value="EAL domain-like"/>
    <property type="match status" value="1"/>
</dbReference>
<dbReference type="PROSITE" id="PS50887">
    <property type="entry name" value="GGDEF"/>
    <property type="match status" value="1"/>
</dbReference>
<dbReference type="SMART" id="SM00052">
    <property type="entry name" value="EAL"/>
    <property type="match status" value="1"/>
</dbReference>
<dbReference type="Proteomes" id="UP000267535">
    <property type="component" value="Unassembled WGS sequence"/>
</dbReference>
<dbReference type="CDD" id="cd01948">
    <property type="entry name" value="EAL"/>
    <property type="match status" value="1"/>
</dbReference>
<dbReference type="Gene3D" id="3.30.70.270">
    <property type="match status" value="1"/>
</dbReference>
<dbReference type="Pfam" id="PF00563">
    <property type="entry name" value="EAL"/>
    <property type="match status" value="1"/>
</dbReference>
<feature type="domain" description="EAL" evidence="3">
    <location>
        <begin position="489"/>
        <end position="743"/>
    </location>
</feature>
<keyword evidence="6" id="KW-1185">Reference proteome</keyword>
<evidence type="ECO:0000256" key="1">
    <source>
        <dbReference type="SAM" id="Phobius"/>
    </source>
</evidence>
<dbReference type="PANTHER" id="PTHR44757">
    <property type="entry name" value="DIGUANYLATE CYCLASE DGCP"/>
    <property type="match status" value="1"/>
</dbReference>
<dbReference type="EMBL" id="RQXV01000011">
    <property type="protein sequence ID" value="RRC97510.1"/>
    <property type="molecule type" value="Genomic_DNA"/>
</dbReference>
<dbReference type="SUPFAM" id="SSF55073">
    <property type="entry name" value="Nucleotide cyclase"/>
    <property type="match status" value="1"/>
</dbReference>
<evidence type="ECO:0000259" key="3">
    <source>
        <dbReference type="PROSITE" id="PS50883"/>
    </source>
</evidence>
<feature type="domain" description="GGDEF" evidence="4">
    <location>
        <begin position="347"/>
        <end position="482"/>
    </location>
</feature>
<evidence type="ECO:0000256" key="2">
    <source>
        <dbReference type="SAM" id="SignalP"/>
    </source>
</evidence>
<dbReference type="Pfam" id="PF00497">
    <property type="entry name" value="SBP_bac_3"/>
    <property type="match status" value="1"/>
</dbReference>
<protein>
    <submittedName>
        <fullName evidence="5">EAL domain-containing protein</fullName>
    </submittedName>
</protein>
<feature type="chain" id="PRO_5017993296" evidence="2">
    <location>
        <begin position="24"/>
        <end position="751"/>
    </location>
</feature>
<accession>A0A3P1SKJ6</accession>